<keyword evidence="1" id="KW-0812">Transmembrane</keyword>
<proteinExistence type="predicted"/>
<evidence type="ECO:0000256" key="1">
    <source>
        <dbReference type="SAM" id="Phobius"/>
    </source>
</evidence>
<organism evidence="2 3">
    <name type="scientific">Streptomyces wadayamensis</name>
    <dbReference type="NCBI Taxonomy" id="141454"/>
    <lineage>
        <taxon>Bacteria</taxon>
        <taxon>Bacillati</taxon>
        <taxon>Actinomycetota</taxon>
        <taxon>Actinomycetes</taxon>
        <taxon>Kitasatosporales</taxon>
        <taxon>Streptomycetaceae</taxon>
        <taxon>Streptomyces</taxon>
    </lineage>
</organism>
<evidence type="ECO:0000313" key="3">
    <source>
        <dbReference type="Proteomes" id="UP000027443"/>
    </source>
</evidence>
<protein>
    <recommendedName>
        <fullName evidence="4">Secreted protein</fullName>
    </recommendedName>
</protein>
<keyword evidence="1" id="KW-1133">Transmembrane helix</keyword>
<feature type="transmembrane region" description="Helical" evidence="1">
    <location>
        <begin position="36"/>
        <end position="55"/>
    </location>
</feature>
<keyword evidence="3" id="KW-1185">Reference proteome</keyword>
<dbReference type="Proteomes" id="UP000027443">
    <property type="component" value="Unassembled WGS sequence"/>
</dbReference>
<name>A0ABR4S5D0_9ACTN</name>
<comment type="caution">
    <text evidence="2">The sequence shown here is derived from an EMBL/GenBank/DDBJ whole genome shotgun (WGS) entry which is preliminary data.</text>
</comment>
<dbReference type="EMBL" id="JHDU01000042">
    <property type="protein sequence ID" value="KDR60660.1"/>
    <property type="molecule type" value="Genomic_DNA"/>
</dbReference>
<dbReference type="RefSeq" id="WP_003949731.1">
    <property type="nucleotide sequence ID" value="NZ_JHDU01000042.1"/>
</dbReference>
<sequence length="63" mass="6578">MREDIRTVRLFAALLVAMGVFGTVAGAIATHSVPIALGVIATLSGVLLTVFTCVARRRAARVP</sequence>
<keyword evidence="1" id="KW-0472">Membrane</keyword>
<gene>
    <name evidence="2" type="ORF">DC60_01175</name>
</gene>
<accession>A0ABR4S5D0</accession>
<evidence type="ECO:0000313" key="2">
    <source>
        <dbReference type="EMBL" id="KDR60660.1"/>
    </source>
</evidence>
<evidence type="ECO:0008006" key="4">
    <source>
        <dbReference type="Google" id="ProtNLM"/>
    </source>
</evidence>
<dbReference type="GeneID" id="97268396"/>
<reference evidence="2 3" key="1">
    <citation type="submission" date="2014-03" db="EMBL/GenBank/DDBJ databases">
        <title>Genome Sequence of Streptomyces wadayamensis A23 strain, an endophytic actinobacteria from Citrus reticulata.</title>
        <authorList>
            <person name="de Oliveira L.G."/>
            <person name="Tormet G.D."/>
            <person name="Marcon J."/>
            <person name="Samborsky M."/>
            <person name="Araujo W.L."/>
            <person name="de Azevedo J.L."/>
        </authorList>
    </citation>
    <scope>NUCLEOTIDE SEQUENCE [LARGE SCALE GENOMIC DNA]</scope>
    <source>
        <strain evidence="2 3">A23</strain>
    </source>
</reference>